<evidence type="ECO:0000256" key="14">
    <source>
        <dbReference type="RuleBase" id="RU364047"/>
    </source>
</evidence>
<evidence type="ECO:0000256" key="13">
    <source>
        <dbReference type="ARBA" id="ARBA00093457"/>
    </source>
</evidence>
<feature type="transmembrane region" description="Helical" evidence="14">
    <location>
        <begin position="278"/>
        <end position="298"/>
    </location>
</feature>
<evidence type="ECO:0000256" key="1">
    <source>
        <dbReference type="ARBA" id="ARBA00004477"/>
    </source>
</evidence>
<reference evidence="15 16" key="1">
    <citation type="journal article" date="2019" name="Fungal Biol. Biotechnol.">
        <title>Draft genome sequence of fastidious pathogen Ceratobasidium theobromae, which causes vascular-streak dieback in Theobroma cacao.</title>
        <authorList>
            <person name="Ali S.S."/>
            <person name="Asman A."/>
            <person name="Shao J."/>
            <person name="Firmansyah A.P."/>
            <person name="Susilo A.W."/>
            <person name="Rosmana A."/>
            <person name="McMahon P."/>
            <person name="Junaid M."/>
            <person name="Guest D."/>
            <person name="Kheng T.Y."/>
            <person name="Meinhardt L.W."/>
            <person name="Bailey B.A."/>
        </authorList>
    </citation>
    <scope>NUCLEOTIDE SEQUENCE [LARGE SCALE GENOMIC DNA]</scope>
    <source>
        <strain evidence="15 16">CT2</strain>
    </source>
</reference>
<evidence type="ECO:0000256" key="5">
    <source>
        <dbReference type="ARBA" id="ARBA00022676"/>
    </source>
</evidence>
<feature type="transmembrane region" description="Helical" evidence="14">
    <location>
        <begin position="157"/>
        <end position="178"/>
    </location>
</feature>
<protein>
    <recommendedName>
        <fullName evidence="4 14">Dol-P-Man:Man(5)GlcNAc(2)-PP-Dol alpha-1,3-mannosyltransferase</fullName>
        <ecNumber evidence="3 14">2.4.1.258</ecNumber>
    </recommendedName>
    <alternativeName>
        <fullName evidence="14">Dol-P-Man-dependent alpha(1-3)-mannosyltransferase</fullName>
    </alternativeName>
</protein>
<evidence type="ECO:0000256" key="8">
    <source>
        <dbReference type="ARBA" id="ARBA00022824"/>
    </source>
</evidence>
<comment type="function">
    <text evidence="11 14">Dol-P-Man:Man(5)GlcNAc(2)-PP-Dol alpha-1,3-mannosyltransferase that operates in the biosynthetic pathway of dolichol-linked oligosaccharides, the glycan precursors employed in protein asparagine (N)-glycosylation. The assembly of dolichol-linked oligosaccharides begins on the cytosolic side of the endoplasmic reticulum membrane and finishes in its lumen. The sequential addition of sugars to dolichol pyrophosphate produces dolichol-linked oligosaccharides containing fourteen sugars, including two GlcNAcs, nine mannoses and three glucoses. Once assembled, the oligosaccharide is transferred from the lipid to nascent proteins by oligosaccharyltransferases. In the lumen of the endoplasmic reticulum, adds the first dolichyl beta-D-mannosyl phosphate derived mannose in an alpha-1,3 linkage to Man(5)GlcNAc(2)-PP-dolichol to produce Man(6)GlcNAc(2)-PP-dolichol.</text>
</comment>
<dbReference type="Proteomes" id="UP000383932">
    <property type="component" value="Unassembled WGS sequence"/>
</dbReference>
<dbReference type="AlphaFoldDB" id="A0A5N5QAH7"/>
<evidence type="ECO:0000256" key="4">
    <source>
        <dbReference type="ARBA" id="ARBA00015561"/>
    </source>
</evidence>
<dbReference type="GO" id="GO:0052925">
    <property type="term" value="F:dol-P-Man:Man(5)GlcNAc(2)-PP-Dol alpha-1,3-mannosyltransferase activity"/>
    <property type="evidence" value="ECO:0007669"/>
    <property type="project" value="UniProtKB-EC"/>
</dbReference>
<dbReference type="OrthoDB" id="20028at2759"/>
<feature type="transmembrane region" description="Helical" evidence="14">
    <location>
        <begin position="190"/>
        <end position="215"/>
    </location>
</feature>
<evidence type="ECO:0000256" key="6">
    <source>
        <dbReference type="ARBA" id="ARBA00022679"/>
    </source>
</evidence>
<dbReference type="PANTHER" id="PTHR12646">
    <property type="entry name" value="NOT56 - RELATED"/>
    <property type="match status" value="1"/>
</dbReference>
<keyword evidence="5 14" id="KW-0328">Glycosyltransferase</keyword>
<evidence type="ECO:0000256" key="7">
    <source>
        <dbReference type="ARBA" id="ARBA00022692"/>
    </source>
</evidence>
<comment type="similarity">
    <text evidence="13">Belongs to the glycosyltransferase ALG3 family.</text>
</comment>
<organism evidence="15 16">
    <name type="scientific">Ceratobasidium theobromae</name>
    <dbReference type="NCBI Taxonomy" id="1582974"/>
    <lineage>
        <taxon>Eukaryota</taxon>
        <taxon>Fungi</taxon>
        <taxon>Dikarya</taxon>
        <taxon>Basidiomycota</taxon>
        <taxon>Agaricomycotina</taxon>
        <taxon>Agaricomycetes</taxon>
        <taxon>Cantharellales</taxon>
        <taxon>Ceratobasidiaceae</taxon>
        <taxon>Ceratobasidium</taxon>
    </lineage>
</organism>
<dbReference type="Pfam" id="PF05208">
    <property type="entry name" value="ALG3"/>
    <property type="match status" value="1"/>
</dbReference>
<evidence type="ECO:0000313" key="16">
    <source>
        <dbReference type="Proteomes" id="UP000383932"/>
    </source>
</evidence>
<dbReference type="GO" id="GO:0005789">
    <property type="term" value="C:endoplasmic reticulum membrane"/>
    <property type="evidence" value="ECO:0007669"/>
    <property type="project" value="UniProtKB-SubCell"/>
</dbReference>
<evidence type="ECO:0000313" key="15">
    <source>
        <dbReference type="EMBL" id="KAB5588503.1"/>
    </source>
</evidence>
<feature type="transmembrane region" description="Helical" evidence="14">
    <location>
        <begin position="369"/>
        <end position="385"/>
    </location>
</feature>
<evidence type="ECO:0000256" key="10">
    <source>
        <dbReference type="ARBA" id="ARBA00023136"/>
    </source>
</evidence>
<evidence type="ECO:0000256" key="12">
    <source>
        <dbReference type="ARBA" id="ARBA00049506"/>
    </source>
</evidence>
<comment type="catalytic activity">
    <reaction evidence="12 14">
        <text>an alpha-D-Man-(1-&gt;2)-alpha-D-Man-(1-&gt;2)-alpha-D-Man-(1-&gt;3)-[alpha-D-Man-(1-&gt;6)]-beta-D-Man-(1-&gt;4)-beta-D-GlcNAc-(1-&gt;4)-alpha-D-GlcNAc-diphospho-di-trans,poly-cis-dolichol + a di-trans,poly-cis-dolichyl beta-D-mannosyl phosphate = an alpha-D-Man-(1-&gt;2)-alpha-D-Man-(1-&gt;2)-alpha-D-Man-(1-&gt;3)-[alpha-D-Man-(1-&gt;3)-alpha-D-Man-(1-&gt;6)]-beta-D-Man-(1-&gt;4)-beta-D-GlcNAc-(1-&gt;4)-alpha-D-GlcNAc-diphospho-di-trans,poly-cis-dolichol + a di-trans,poly-cis-dolichyl phosphate + H(+)</text>
        <dbReference type="Rhea" id="RHEA:29527"/>
        <dbReference type="Rhea" id="RHEA-COMP:19498"/>
        <dbReference type="Rhea" id="RHEA-COMP:19501"/>
        <dbReference type="Rhea" id="RHEA-COMP:19516"/>
        <dbReference type="Rhea" id="RHEA-COMP:19517"/>
        <dbReference type="ChEBI" id="CHEBI:15378"/>
        <dbReference type="ChEBI" id="CHEBI:57683"/>
        <dbReference type="ChEBI" id="CHEBI:58211"/>
        <dbReference type="ChEBI" id="CHEBI:132515"/>
        <dbReference type="ChEBI" id="CHEBI:132516"/>
        <dbReference type="EC" id="2.4.1.258"/>
    </reaction>
    <physiologicalReaction direction="left-to-right" evidence="12 14">
        <dbReference type="Rhea" id="RHEA:29528"/>
    </physiologicalReaction>
</comment>
<keyword evidence="10 14" id="KW-0472">Membrane</keyword>
<sequence length="439" mass="49415">MPPSRPQVNDTLDVTRPLKTLQLLLTRPQYFWLVGSLVLLGDAALCQLIIRFILYTEIDFETYMAQTKLYIAGERDYSKISGPTGPLVYPAGHVHIHHLLYNITKGGSFKFLHKIQELYAGLYLLTMLFTFLVYRRAGIPQYVLFLLPLSKRLHSIYVLRLFNDCWAAPLSMAAIYAFQKRQKAVGSILLGLALSIKMNIILYLPAVGITLLLTAGLVPTLYYLSLTLLAVLLPSLPFIMSHPKAYFVNSFNLGRQFLYKWTVNWRFVPEPTFLSAPFARGLLACHVILLGVFGLGIWCRKQGGSLAVLKRAMEAPLKGAAVSGVSQDYIATVFFTANLIGVLCARSLHYQFYSWYATQLPLLAWRTKYPVIIRVAILVAIEYAWNTYPSTNLSSKLLLGAHVLLIVGILFGFPEGRNTSIVRWNDSHTEIEAEVDKSE</sequence>
<feature type="transmembrane region" description="Helical" evidence="14">
    <location>
        <begin position="118"/>
        <end position="137"/>
    </location>
</feature>
<dbReference type="UniPathway" id="UPA00378"/>
<feature type="transmembrane region" description="Helical" evidence="14">
    <location>
        <begin position="221"/>
        <end position="240"/>
    </location>
</feature>
<evidence type="ECO:0000256" key="9">
    <source>
        <dbReference type="ARBA" id="ARBA00022989"/>
    </source>
</evidence>
<name>A0A5N5QAH7_9AGAM</name>
<gene>
    <name evidence="15" type="ORF">CTheo_8059</name>
</gene>
<dbReference type="EC" id="2.4.1.258" evidence="3 14"/>
<keyword evidence="6 14" id="KW-0808">Transferase</keyword>
<dbReference type="EMBL" id="SSOP01000436">
    <property type="protein sequence ID" value="KAB5588503.1"/>
    <property type="molecule type" value="Genomic_DNA"/>
</dbReference>
<comment type="subcellular location">
    <subcellularLocation>
        <location evidence="1 14">Endoplasmic reticulum membrane</location>
        <topology evidence="1 14">Multi-pass membrane protein</topology>
    </subcellularLocation>
</comment>
<feature type="transmembrane region" description="Helical" evidence="14">
    <location>
        <begin position="30"/>
        <end position="54"/>
    </location>
</feature>
<evidence type="ECO:0000256" key="11">
    <source>
        <dbReference type="ARBA" id="ARBA00044743"/>
    </source>
</evidence>
<comment type="pathway">
    <text evidence="2 14">Protein modification; protein glycosylation.</text>
</comment>
<feature type="transmembrane region" description="Helical" evidence="14">
    <location>
        <begin position="329"/>
        <end position="348"/>
    </location>
</feature>
<keyword evidence="7 14" id="KW-0812">Transmembrane</keyword>
<keyword evidence="8 14" id="KW-0256">Endoplasmic reticulum</keyword>
<comment type="caution">
    <text evidence="15">The sequence shown here is derived from an EMBL/GenBank/DDBJ whole genome shotgun (WGS) entry which is preliminary data.</text>
</comment>
<proteinExistence type="inferred from homology"/>
<keyword evidence="16" id="KW-1185">Reference proteome</keyword>
<dbReference type="InterPro" id="IPR007873">
    <property type="entry name" value="Glycosyltransferase_ALG3"/>
</dbReference>
<accession>A0A5N5QAH7</accession>
<feature type="transmembrane region" description="Helical" evidence="14">
    <location>
        <begin position="397"/>
        <end position="413"/>
    </location>
</feature>
<evidence type="ECO:0000256" key="3">
    <source>
        <dbReference type="ARBA" id="ARBA00011964"/>
    </source>
</evidence>
<evidence type="ECO:0000256" key="2">
    <source>
        <dbReference type="ARBA" id="ARBA00004922"/>
    </source>
</evidence>
<dbReference type="PANTHER" id="PTHR12646:SF0">
    <property type="entry name" value="DOL-P-MAN:MAN(5)GLCNAC(2)-PP-DOL ALPHA-1,3-MANNOSYLTRANSFERASE"/>
    <property type="match status" value="1"/>
</dbReference>
<keyword evidence="9 14" id="KW-1133">Transmembrane helix</keyword>